<evidence type="ECO:0000256" key="4">
    <source>
        <dbReference type="ARBA" id="ARBA00022801"/>
    </source>
</evidence>
<dbReference type="RefSeq" id="WP_188245499.1">
    <property type="nucleotide sequence ID" value="NZ_JABTCF010000019.1"/>
</dbReference>
<evidence type="ECO:0000256" key="1">
    <source>
        <dbReference type="ARBA" id="ARBA00001695"/>
    </source>
</evidence>
<dbReference type="Gene3D" id="3.20.20.80">
    <property type="entry name" value="Glycosidases"/>
    <property type="match status" value="1"/>
</dbReference>
<protein>
    <recommendedName>
        <fullName evidence="3 6">Arabinogalactan endo-beta-1,4-galactanase</fullName>
        <ecNumber evidence="3 6">3.2.1.89</ecNumber>
    </recommendedName>
</protein>
<evidence type="ECO:0000256" key="5">
    <source>
        <dbReference type="ARBA" id="ARBA00023295"/>
    </source>
</evidence>
<proteinExistence type="inferred from homology"/>
<dbReference type="Pfam" id="PF07745">
    <property type="entry name" value="Glyco_hydro_53"/>
    <property type="match status" value="1"/>
</dbReference>
<comment type="similarity">
    <text evidence="2 6">Belongs to the glycosyl hydrolase 53 family.</text>
</comment>
<evidence type="ECO:0000256" key="2">
    <source>
        <dbReference type="ARBA" id="ARBA00010687"/>
    </source>
</evidence>
<dbReference type="InterPro" id="IPR011683">
    <property type="entry name" value="Glyco_hydro_53"/>
</dbReference>
<comment type="catalytic activity">
    <reaction evidence="1 6">
        <text>The enzyme specifically hydrolyzes (1-&gt;4)-beta-D-galactosidic linkages in type I arabinogalactans.</text>
        <dbReference type="EC" id="3.2.1.89"/>
    </reaction>
</comment>
<keyword evidence="8" id="KW-1185">Reference proteome</keyword>
<sequence>MGKTFSKDVPIAETAYPFTLDWNDWTDIIVGSNDQLILPDYPATATGQKSFMEQIRTMTNEVEHGIGFCYWGGELIAWKGNESTAASPWENQALFDFDNKALPVMHVFQMD</sequence>
<gene>
    <name evidence="7" type="ORF">HPE56_19900</name>
</gene>
<evidence type="ECO:0000256" key="6">
    <source>
        <dbReference type="RuleBase" id="RU361192"/>
    </source>
</evidence>
<dbReference type="GO" id="GO:0016787">
    <property type="term" value="F:hydrolase activity"/>
    <property type="evidence" value="ECO:0007669"/>
    <property type="project" value="UniProtKB-KW"/>
</dbReference>
<evidence type="ECO:0000256" key="3">
    <source>
        <dbReference type="ARBA" id="ARBA00012556"/>
    </source>
</evidence>
<dbReference type="EMBL" id="JABTCF010000019">
    <property type="protein sequence ID" value="MBD0780070.1"/>
    <property type="molecule type" value="Genomic_DNA"/>
</dbReference>
<comment type="caution">
    <text evidence="7">The sequence shown here is derived from an EMBL/GenBank/DDBJ whole genome shotgun (WGS) entry which is preliminary data.</text>
</comment>
<keyword evidence="4 6" id="KW-0378">Hydrolase</keyword>
<dbReference type="PANTHER" id="PTHR34983:SF1">
    <property type="entry name" value="ARABINOGALACTAN ENDO-BETA-1,4-GALACTANASE A"/>
    <property type="match status" value="1"/>
</dbReference>
<dbReference type="Proteomes" id="UP001166021">
    <property type="component" value="Unassembled WGS sequence"/>
</dbReference>
<reference evidence="7" key="1">
    <citation type="submission" date="2020-05" db="EMBL/GenBank/DDBJ databases">
        <title>The draft genome sequence of Maribacter sp. ANRC-HE7.</title>
        <authorList>
            <person name="Mu L."/>
        </authorList>
    </citation>
    <scope>NUCLEOTIDE SEQUENCE</scope>
    <source>
        <strain evidence="7">ANRC-HE7</strain>
    </source>
</reference>
<accession>A0ABR7V6R7</accession>
<evidence type="ECO:0000313" key="7">
    <source>
        <dbReference type="EMBL" id="MBD0780070.1"/>
    </source>
</evidence>
<dbReference type="SUPFAM" id="SSF51445">
    <property type="entry name" value="(Trans)glycosidases"/>
    <property type="match status" value="1"/>
</dbReference>
<organism evidence="7 8">
    <name type="scientific">Maribacter aquimaris</name>
    <dbReference type="NCBI Taxonomy" id="2737171"/>
    <lineage>
        <taxon>Bacteria</taxon>
        <taxon>Pseudomonadati</taxon>
        <taxon>Bacteroidota</taxon>
        <taxon>Flavobacteriia</taxon>
        <taxon>Flavobacteriales</taxon>
        <taxon>Flavobacteriaceae</taxon>
        <taxon>Maribacter</taxon>
    </lineage>
</organism>
<dbReference type="InterPro" id="IPR017853">
    <property type="entry name" value="GH"/>
</dbReference>
<keyword evidence="5 6" id="KW-0326">Glycosidase</keyword>
<dbReference type="EC" id="3.2.1.89" evidence="3 6"/>
<dbReference type="PANTHER" id="PTHR34983">
    <property type="entry name" value="ARABINOGALACTAN ENDO-BETA-1,4-GALACTANASE A"/>
    <property type="match status" value="1"/>
</dbReference>
<evidence type="ECO:0000313" key="8">
    <source>
        <dbReference type="Proteomes" id="UP001166021"/>
    </source>
</evidence>
<name>A0ABR7V6R7_9FLAO</name>